<sequence length="69" mass="8099">MGLRFFTSILGAPMKSKTFFLFQKDKPTTVYIQMYIEGMSSFRAQTMNERVTRIRSATMKIMLSRGYEK</sequence>
<reference evidence="2" key="1">
    <citation type="journal article" date="2014" name="Nat. Genet.">
        <title>Genome of the human hookworm Necator americanus.</title>
        <authorList>
            <person name="Tang Y.T."/>
            <person name="Gao X."/>
            <person name="Rosa B.A."/>
            <person name="Abubucker S."/>
            <person name="Hallsworth-Pepin K."/>
            <person name="Martin J."/>
            <person name="Tyagi R."/>
            <person name="Heizer E."/>
            <person name="Zhang X."/>
            <person name="Bhonagiri-Palsikar V."/>
            <person name="Minx P."/>
            <person name="Warren W.C."/>
            <person name="Wang Q."/>
            <person name="Zhan B."/>
            <person name="Hotez P.J."/>
            <person name="Sternberg P.W."/>
            <person name="Dougall A."/>
            <person name="Gaze S.T."/>
            <person name="Mulvenna J."/>
            <person name="Sotillo J."/>
            <person name="Ranganathan S."/>
            <person name="Rabelo E.M."/>
            <person name="Wilson R.K."/>
            <person name="Felgner P.L."/>
            <person name="Bethony J."/>
            <person name="Hawdon J.M."/>
            <person name="Gasser R.B."/>
            <person name="Loukas A."/>
            <person name="Mitreva M."/>
        </authorList>
    </citation>
    <scope>NUCLEOTIDE SEQUENCE [LARGE SCALE GENOMIC DNA]</scope>
</reference>
<evidence type="ECO:0000313" key="2">
    <source>
        <dbReference type="Proteomes" id="UP000053676"/>
    </source>
</evidence>
<dbReference type="OrthoDB" id="10522354at2759"/>
<accession>W2T5P2</accession>
<dbReference type="EMBL" id="KI660185">
    <property type="protein sequence ID" value="ETN77223.1"/>
    <property type="molecule type" value="Genomic_DNA"/>
</dbReference>
<keyword evidence="2" id="KW-1185">Reference proteome</keyword>
<dbReference type="KEGG" id="nai:NECAME_11201"/>
<organism evidence="1 2">
    <name type="scientific">Necator americanus</name>
    <name type="common">Human hookworm</name>
    <dbReference type="NCBI Taxonomy" id="51031"/>
    <lineage>
        <taxon>Eukaryota</taxon>
        <taxon>Metazoa</taxon>
        <taxon>Ecdysozoa</taxon>
        <taxon>Nematoda</taxon>
        <taxon>Chromadorea</taxon>
        <taxon>Rhabditida</taxon>
        <taxon>Rhabditina</taxon>
        <taxon>Rhabditomorpha</taxon>
        <taxon>Strongyloidea</taxon>
        <taxon>Ancylostomatidae</taxon>
        <taxon>Bunostominae</taxon>
        <taxon>Necator</taxon>
    </lineage>
</organism>
<gene>
    <name evidence="1" type="ORF">NECAME_11201</name>
</gene>
<dbReference type="AlphaFoldDB" id="W2T5P2"/>
<proteinExistence type="predicted"/>
<name>W2T5P2_NECAM</name>
<evidence type="ECO:0000313" key="1">
    <source>
        <dbReference type="EMBL" id="ETN77223.1"/>
    </source>
</evidence>
<dbReference type="Proteomes" id="UP000053676">
    <property type="component" value="Unassembled WGS sequence"/>
</dbReference>
<protein>
    <submittedName>
        <fullName evidence="1">Uncharacterized protein</fullName>
    </submittedName>
</protein>